<keyword evidence="2" id="KW-1185">Reference proteome</keyword>
<gene>
    <name evidence="1" type="ORF">LAMI_0C09670G</name>
</gene>
<accession>A0A1G4J598</accession>
<dbReference type="Pfam" id="PF17316">
    <property type="entry name" value="Perilipin_2"/>
    <property type="match status" value="1"/>
</dbReference>
<sequence length="292" mass="32747">MPQAIEEALEEAHVQIVGTKHSVTAHHIHSYPLVKQTGEFLGRVPVARIFVANTKPIYEAVANSRPAKWVAPVTDRVDLLADRGLQLTDKWVPALKTTTYEGIGKDVMTPYNATRNAAEKARLATLDAADKYLYDPVHSRVLQTRRYYNEKIYDTKGKPLVRGSFDPVVAPVNQRVEGFISKRFPEGKHVPTDGFSNELSRSAALAVNFVQRAIPAVENRVYDIAMGPCHYVKHVNDVFNHNLDKQDDLSLTNSWTASRNAVQELNKETVEYLKGRMPSALRVERMDTQVAA</sequence>
<dbReference type="EMBL" id="LT598466">
    <property type="protein sequence ID" value="SCU84981.1"/>
    <property type="molecule type" value="Genomic_DNA"/>
</dbReference>
<reference evidence="2" key="1">
    <citation type="submission" date="2016-03" db="EMBL/GenBank/DDBJ databases">
        <authorList>
            <person name="Devillers H."/>
        </authorList>
    </citation>
    <scope>NUCLEOTIDE SEQUENCE [LARGE SCALE GENOMIC DNA]</scope>
</reference>
<dbReference type="OrthoDB" id="376826at2759"/>
<dbReference type="Proteomes" id="UP000191024">
    <property type="component" value="Chromosome C"/>
</dbReference>
<name>A0A1G4J598_9SACH</name>
<evidence type="ECO:0000313" key="2">
    <source>
        <dbReference type="Proteomes" id="UP000191024"/>
    </source>
</evidence>
<evidence type="ECO:0000313" key="1">
    <source>
        <dbReference type="EMBL" id="SCU84981.1"/>
    </source>
</evidence>
<dbReference type="AlphaFoldDB" id="A0A1G4J598"/>
<protein>
    <submittedName>
        <fullName evidence="1">LAMI_0C09670g1_1</fullName>
    </submittedName>
</protein>
<organism evidence="1 2">
    <name type="scientific">Lachancea mirantina</name>
    <dbReference type="NCBI Taxonomy" id="1230905"/>
    <lineage>
        <taxon>Eukaryota</taxon>
        <taxon>Fungi</taxon>
        <taxon>Dikarya</taxon>
        <taxon>Ascomycota</taxon>
        <taxon>Saccharomycotina</taxon>
        <taxon>Saccharomycetes</taxon>
        <taxon>Saccharomycetales</taxon>
        <taxon>Saccharomycetaceae</taxon>
        <taxon>Lachancea</taxon>
    </lineage>
</organism>
<proteinExistence type="predicted"/>